<dbReference type="GO" id="GO:0008168">
    <property type="term" value="F:methyltransferase activity"/>
    <property type="evidence" value="ECO:0007669"/>
    <property type="project" value="UniProtKB-KW"/>
</dbReference>
<proteinExistence type="predicted"/>
<dbReference type="EMBL" id="BGZK01000054">
    <property type="protein sequence ID" value="GBP12950.1"/>
    <property type="molecule type" value="Genomic_DNA"/>
</dbReference>
<name>A0A4C1THA7_EUMVA</name>
<dbReference type="Gene3D" id="3.30.420.10">
    <property type="entry name" value="Ribonuclease H-like superfamily/Ribonuclease H"/>
    <property type="match status" value="1"/>
</dbReference>
<protein>
    <submittedName>
        <fullName evidence="1">Histone-lysine N-methyltransferase SETMAR</fullName>
    </submittedName>
</protein>
<keyword evidence="2" id="KW-1185">Reference proteome</keyword>
<reference evidence="1 2" key="1">
    <citation type="journal article" date="2019" name="Commun. Biol.">
        <title>The bagworm genome reveals a unique fibroin gene that provides high tensile strength.</title>
        <authorList>
            <person name="Kono N."/>
            <person name="Nakamura H."/>
            <person name="Ohtoshi R."/>
            <person name="Tomita M."/>
            <person name="Numata K."/>
            <person name="Arakawa K."/>
        </authorList>
    </citation>
    <scope>NUCLEOTIDE SEQUENCE [LARGE SCALE GENOMIC DNA]</scope>
</reference>
<dbReference type="Proteomes" id="UP000299102">
    <property type="component" value="Unassembled WGS sequence"/>
</dbReference>
<gene>
    <name evidence="1" type="primary">SETMAR</name>
    <name evidence="1" type="ORF">EVAR_79294_1</name>
</gene>
<dbReference type="InterPro" id="IPR052709">
    <property type="entry name" value="Transposase-MT_Hybrid"/>
</dbReference>
<dbReference type="AlphaFoldDB" id="A0A4C1THA7"/>
<dbReference type="GO" id="GO:0003676">
    <property type="term" value="F:nucleic acid binding"/>
    <property type="evidence" value="ECO:0007669"/>
    <property type="project" value="InterPro"/>
</dbReference>
<accession>A0A4C1THA7</accession>
<dbReference type="OrthoDB" id="616263at2759"/>
<dbReference type="PANTHER" id="PTHR46060">
    <property type="entry name" value="MARINER MOS1 TRANSPOSASE-LIKE PROTEIN"/>
    <property type="match status" value="1"/>
</dbReference>
<keyword evidence="1" id="KW-0808">Transferase</keyword>
<dbReference type="InterPro" id="IPR036397">
    <property type="entry name" value="RNaseH_sf"/>
</dbReference>
<dbReference type="STRING" id="151549.A0A4C1THA7"/>
<evidence type="ECO:0000313" key="2">
    <source>
        <dbReference type="Proteomes" id="UP000299102"/>
    </source>
</evidence>
<sequence>MIEKFAIQQARLVNCSSPLLLQDNARPHTSRQSVAKLEELRLECLRHPPYSPALLQQITIFFRNLDDFLQRGKFNSDGAVQTAFKHFVDSGSHNFFYYKINKLSIKW</sequence>
<evidence type="ECO:0000313" key="1">
    <source>
        <dbReference type="EMBL" id="GBP12950.1"/>
    </source>
</evidence>
<dbReference type="PANTHER" id="PTHR46060:SF3">
    <property type="entry name" value="PROTEIN GVQW3"/>
    <property type="match status" value="1"/>
</dbReference>
<dbReference type="GO" id="GO:0032259">
    <property type="term" value="P:methylation"/>
    <property type="evidence" value="ECO:0007669"/>
    <property type="project" value="UniProtKB-KW"/>
</dbReference>
<organism evidence="1 2">
    <name type="scientific">Eumeta variegata</name>
    <name type="common">Bagworm moth</name>
    <name type="synonym">Eumeta japonica</name>
    <dbReference type="NCBI Taxonomy" id="151549"/>
    <lineage>
        <taxon>Eukaryota</taxon>
        <taxon>Metazoa</taxon>
        <taxon>Ecdysozoa</taxon>
        <taxon>Arthropoda</taxon>
        <taxon>Hexapoda</taxon>
        <taxon>Insecta</taxon>
        <taxon>Pterygota</taxon>
        <taxon>Neoptera</taxon>
        <taxon>Endopterygota</taxon>
        <taxon>Lepidoptera</taxon>
        <taxon>Glossata</taxon>
        <taxon>Ditrysia</taxon>
        <taxon>Tineoidea</taxon>
        <taxon>Psychidae</taxon>
        <taxon>Oiketicinae</taxon>
        <taxon>Eumeta</taxon>
    </lineage>
</organism>
<comment type="caution">
    <text evidence="1">The sequence shown here is derived from an EMBL/GenBank/DDBJ whole genome shotgun (WGS) entry which is preliminary data.</text>
</comment>
<keyword evidence="1" id="KW-0489">Methyltransferase</keyword>